<dbReference type="InterPro" id="IPR015500">
    <property type="entry name" value="Peptidase_S8_subtilisin-rel"/>
</dbReference>
<evidence type="ECO:0000256" key="4">
    <source>
        <dbReference type="ARBA" id="ARBA00022825"/>
    </source>
</evidence>
<dbReference type="InterPro" id="IPR022398">
    <property type="entry name" value="Peptidase_S8_His-AS"/>
</dbReference>
<dbReference type="PROSITE" id="PS00137">
    <property type="entry name" value="SUBTILASE_HIS"/>
    <property type="match status" value="1"/>
</dbReference>
<keyword evidence="2" id="KW-0645">Protease</keyword>
<gene>
    <name evidence="8" type="primary">LOC102803397</name>
</gene>
<evidence type="ECO:0000256" key="5">
    <source>
        <dbReference type="PROSITE-ProRule" id="PRU01240"/>
    </source>
</evidence>
<dbReference type="PROSITE" id="PS51892">
    <property type="entry name" value="SUBTILASE"/>
    <property type="match status" value="1"/>
</dbReference>
<feature type="domain" description="Peptidase S8/S53" evidence="6">
    <location>
        <begin position="49"/>
        <end position="130"/>
    </location>
</feature>
<proteinExistence type="inferred from homology"/>
<dbReference type="RefSeq" id="XP_006823474.1">
    <property type="nucleotide sequence ID" value="XM_006823411.1"/>
</dbReference>
<keyword evidence="3" id="KW-0378">Hydrolase</keyword>
<dbReference type="Pfam" id="PF00082">
    <property type="entry name" value="Peptidase_S8"/>
    <property type="match status" value="1"/>
</dbReference>
<keyword evidence="4" id="KW-0720">Serine protease</keyword>
<evidence type="ECO:0000313" key="7">
    <source>
        <dbReference type="Proteomes" id="UP000694865"/>
    </source>
</evidence>
<evidence type="ECO:0000313" key="8">
    <source>
        <dbReference type="RefSeq" id="XP_006823474.1"/>
    </source>
</evidence>
<dbReference type="InterPro" id="IPR050131">
    <property type="entry name" value="Peptidase_S8_subtilisin-like"/>
</dbReference>
<organism evidence="7 8">
    <name type="scientific">Saccoglossus kowalevskii</name>
    <name type="common">Acorn worm</name>
    <dbReference type="NCBI Taxonomy" id="10224"/>
    <lineage>
        <taxon>Eukaryota</taxon>
        <taxon>Metazoa</taxon>
        <taxon>Hemichordata</taxon>
        <taxon>Enteropneusta</taxon>
        <taxon>Harrimaniidae</taxon>
        <taxon>Saccoglossus</taxon>
    </lineage>
</organism>
<keyword evidence="7" id="KW-1185">Reference proteome</keyword>
<dbReference type="Proteomes" id="UP000694865">
    <property type="component" value="Unplaced"/>
</dbReference>
<dbReference type="InterPro" id="IPR023827">
    <property type="entry name" value="Peptidase_S8_Asp-AS"/>
</dbReference>
<dbReference type="PANTHER" id="PTHR43806">
    <property type="entry name" value="PEPTIDASE S8"/>
    <property type="match status" value="1"/>
</dbReference>
<dbReference type="PRINTS" id="PR00723">
    <property type="entry name" value="SUBTILISIN"/>
</dbReference>
<sequence length="134" mass="14806">MCIHLQQLPGVWYIEETVMVNGSDISWGQDRIDQRLLPLDNTYTPAGDGQGINVYVLDTGIKLSNKYFGNRVNLMYDYDSVKPRKKMCHEHGTHVAGVVGSNIYGVAKGVTLNSVRILNCNNAGTSSNIIAGRY</sequence>
<dbReference type="Gene3D" id="3.40.50.200">
    <property type="entry name" value="Peptidase S8/S53 domain"/>
    <property type="match status" value="1"/>
</dbReference>
<dbReference type="PANTHER" id="PTHR43806:SF11">
    <property type="entry name" value="CEREVISIN-RELATED"/>
    <property type="match status" value="1"/>
</dbReference>
<name>A0ABM0MTY3_SACKO</name>
<reference evidence="8" key="1">
    <citation type="submission" date="2025-08" db="UniProtKB">
        <authorList>
            <consortium name="RefSeq"/>
        </authorList>
    </citation>
    <scope>IDENTIFICATION</scope>
    <source>
        <tissue evidence="8">Testes</tissue>
    </source>
</reference>
<evidence type="ECO:0000256" key="2">
    <source>
        <dbReference type="ARBA" id="ARBA00022670"/>
    </source>
</evidence>
<evidence type="ECO:0000259" key="6">
    <source>
        <dbReference type="Pfam" id="PF00082"/>
    </source>
</evidence>
<dbReference type="InterPro" id="IPR036852">
    <property type="entry name" value="Peptidase_S8/S53_dom_sf"/>
</dbReference>
<dbReference type="PROSITE" id="PS00136">
    <property type="entry name" value="SUBTILASE_ASP"/>
    <property type="match status" value="1"/>
</dbReference>
<evidence type="ECO:0000256" key="1">
    <source>
        <dbReference type="ARBA" id="ARBA00011073"/>
    </source>
</evidence>
<protein>
    <submittedName>
        <fullName evidence="8">Subtilisin-like protease 6-like</fullName>
    </submittedName>
</protein>
<comment type="similarity">
    <text evidence="1 5">Belongs to the peptidase S8 family.</text>
</comment>
<accession>A0ABM0MTY3</accession>
<evidence type="ECO:0000256" key="3">
    <source>
        <dbReference type="ARBA" id="ARBA00022801"/>
    </source>
</evidence>
<dbReference type="SUPFAM" id="SSF52743">
    <property type="entry name" value="Subtilisin-like"/>
    <property type="match status" value="1"/>
</dbReference>
<dbReference type="GeneID" id="102803397"/>
<dbReference type="InterPro" id="IPR000209">
    <property type="entry name" value="Peptidase_S8/S53_dom"/>
</dbReference>
<comment type="caution">
    <text evidence="5">Lacks conserved residue(s) required for the propagation of feature annotation.</text>
</comment>